<reference evidence="2" key="1">
    <citation type="journal article" date="2019" name="Int. J. Syst. Evol. Microbiol.">
        <title>The Global Catalogue of Microorganisms (GCM) 10K type strain sequencing project: providing services to taxonomists for standard genome sequencing and annotation.</title>
        <authorList>
            <consortium name="The Broad Institute Genomics Platform"/>
            <consortium name="The Broad Institute Genome Sequencing Center for Infectious Disease"/>
            <person name="Wu L."/>
            <person name="Ma J."/>
        </authorList>
    </citation>
    <scope>NUCLEOTIDE SEQUENCE [LARGE SCALE GENOMIC DNA]</scope>
    <source>
        <strain evidence="2">KCTC 33849</strain>
    </source>
</reference>
<protein>
    <submittedName>
        <fullName evidence="1">Uncharacterized protein</fullName>
    </submittedName>
</protein>
<sequence length="90" mass="10650">MDLAEGLSDYDRPRLFHAFLNGYTETRQLRIQEQELANDIYAVAASMWFTTIRYEEEALDLLVERSDTKKIERVLDEMLEILSNIECIYI</sequence>
<dbReference type="Proteomes" id="UP001597540">
    <property type="component" value="Unassembled WGS sequence"/>
</dbReference>
<gene>
    <name evidence="1" type="ORF">ACFSVM_00660</name>
</gene>
<organism evidence="1 2">
    <name type="scientific">Paenibacillus shunpengii</name>
    <dbReference type="NCBI Taxonomy" id="2054424"/>
    <lineage>
        <taxon>Bacteria</taxon>
        <taxon>Bacillati</taxon>
        <taxon>Bacillota</taxon>
        <taxon>Bacilli</taxon>
        <taxon>Bacillales</taxon>
        <taxon>Paenibacillaceae</taxon>
        <taxon>Paenibacillus</taxon>
    </lineage>
</organism>
<proteinExistence type="predicted"/>
<dbReference type="Gene3D" id="3.90.1200.10">
    <property type="match status" value="1"/>
</dbReference>
<evidence type="ECO:0000313" key="2">
    <source>
        <dbReference type="Proteomes" id="UP001597540"/>
    </source>
</evidence>
<keyword evidence="2" id="KW-1185">Reference proteome</keyword>
<evidence type="ECO:0000313" key="1">
    <source>
        <dbReference type="EMBL" id="MFD2698966.1"/>
    </source>
</evidence>
<accession>A0ABW5SGP4</accession>
<name>A0ABW5SGP4_9BACL</name>
<dbReference type="RefSeq" id="WP_076312382.1">
    <property type="nucleotide sequence ID" value="NZ_JBHUMJ010000002.1"/>
</dbReference>
<comment type="caution">
    <text evidence="1">The sequence shown here is derived from an EMBL/GenBank/DDBJ whole genome shotgun (WGS) entry which is preliminary data.</text>
</comment>
<dbReference type="EMBL" id="JBHUMJ010000002">
    <property type="protein sequence ID" value="MFD2698966.1"/>
    <property type="molecule type" value="Genomic_DNA"/>
</dbReference>